<evidence type="ECO:0000259" key="6">
    <source>
        <dbReference type="Pfam" id="PF16546"/>
    </source>
</evidence>
<dbReference type="PANTHER" id="PTHR45831:SF2">
    <property type="entry name" value="LD24721P"/>
    <property type="match status" value="1"/>
</dbReference>
<feature type="repeat" description="TPR" evidence="4">
    <location>
        <begin position="175"/>
        <end position="208"/>
    </location>
</feature>
<evidence type="ECO:0000256" key="1">
    <source>
        <dbReference type="ARBA" id="ARBA00008175"/>
    </source>
</evidence>
<sequence>MSSDSKKRLALAIIDFLSTSTKDGTVSSDDKESIEVAQQCIADAFKVDPTDKTAMMDALAGQSLQSIYGVFEKMKQKNTPAKPASPPIKPATPTTPSGPSDAEKAEAESLKGKGNAAMAKKDYPSAIEYYTQALRIVPNNPIYLSNRAAAYSSTTQYEKAILDAQVAVDTDPSYAKAWSRLGHARFAKGDARGAMEAYKAGIEAEGNGGSQITRNGYETAKKKVEEEIAAEADNITPPSGPSTSRGAGGAGGAGGMPDLSSLAGMLGGAGAPLGGGGMPDLSSIMNNPMFAQMAQNLMSNPALMQNMMNNPLLREMLDSVGGDDGEGPGAGGGGRSMPDLSGLLADPNIAEMAKNLMGPGGGPGGAGGAGGDAGDAAGSGHT</sequence>
<dbReference type="FunFam" id="1.20.5.420:FF:000005">
    <property type="entry name" value="Hsc70 cochaperone (SGT), putative"/>
    <property type="match status" value="1"/>
</dbReference>
<dbReference type="Gene3D" id="1.25.40.10">
    <property type="entry name" value="Tetratricopeptide repeat domain"/>
    <property type="match status" value="1"/>
</dbReference>
<feature type="region of interest" description="Disordered" evidence="5">
    <location>
        <begin position="76"/>
        <end position="103"/>
    </location>
</feature>
<dbReference type="STRING" id="42251.A0A2T6ZXY2"/>
<dbReference type="Gene3D" id="1.20.5.420">
    <property type="entry name" value="Immunoglobulin FC, subunit C"/>
    <property type="match status" value="1"/>
</dbReference>
<accession>A0A2T6ZXY2</accession>
<dbReference type="PANTHER" id="PTHR45831">
    <property type="entry name" value="LD24721P"/>
    <property type="match status" value="1"/>
</dbReference>
<feature type="region of interest" description="Disordered" evidence="5">
    <location>
        <begin position="319"/>
        <end position="338"/>
    </location>
</feature>
<dbReference type="FunFam" id="1.25.40.10:FF:000207">
    <property type="entry name" value="Small glutamine-rich tetratricopeptide repeat-containing protein"/>
    <property type="match status" value="1"/>
</dbReference>
<dbReference type="InterPro" id="IPR011990">
    <property type="entry name" value="TPR-like_helical_dom_sf"/>
</dbReference>
<gene>
    <name evidence="7" type="ORF">B9Z19DRAFT_1079579</name>
</gene>
<reference evidence="7 8" key="1">
    <citation type="submission" date="2017-04" db="EMBL/GenBank/DDBJ databases">
        <title>Draft genome sequence of Tuber borchii Vittad., a whitish edible truffle.</title>
        <authorList>
            <consortium name="DOE Joint Genome Institute"/>
            <person name="Murat C."/>
            <person name="Kuo A."/>
            <person name="Barry K.W."/>
            <person name="Clum A."/>
            <person name="Dockter R.B."/>
            <person name="Fauchery L."/>
            <person name="Iotti M."/>
            <person name="Kohler A."/>
            <person name="Labutti K."/>
            <person name="Lindquist E.A."/>
            <person name="Lipzen A."/>
            <person name="Ohm R.A."/>
            <person name="Wang M."/>
            <person name="Grigoriev I.V."/>
            <person name="Zambonelli A."/>
            <person name="Martin F.M."/>
        </authorList>
    </citation>
    <scope>NUCLEOTIDE SEQUENCE [LARGE SCALE GENOMIC DNA]</scope>
    <source>
        <strain evidence="7 8">Tbo3840</strain>
    </source>
</reference>
<dbReference type="Proteomes" id="UP000244722">
    <property type="component" value="Unassembled WGS sequence"/>
</dbReference>
<proteinExistence type="inferred from homology"/>
<dbReference type="InterPro" id="IPR032374">
    <property type="entry name" value="SGTA_dimer"/>
</dbReference>
<feature type="compositionally biased region" description="Gly residues" evidence="5">
    <location>
        <begin position="246"/>
        <end position="255"/>
    </location>
</feature>
<feature type="compositionally biased region" description="Gly residues" evidence="5">
    <location>
        <begin position="358"/>
        <end position="373"/>
    </location>
</feature>
<dbReference type="GO" id="GO:0016020">
    <property type="term" value="C:membrane"/>
    <property type="evidence" value="ECO:0007669"/>
    <property type="project" value="TreeGrafter"/>
</dbReference>
<dbReference type="GO" id="GO:0060090">
    <property type="term" value="F:molecular adaptor activity"/>
    <property type="evidence" value="ECO:0007669"/>
    <property type="project" value="TreeGrafter"/>
</dbReference>
<dbReference type="GO" id="GO:0072380">
    <property type="term" value="C:TRC complex"/>
    <property type="evidence" value="ECO:0007669"/>
    <property type="project" value="TreeGrafter"/>
</dbReference>
<comment type="similarity">
    <text evidence="1">Belongs to the SGT family.</text>
</comment>
<dbReference type="FunFam" id="1.10.260.100:FF:000011">
    <property type="entry name" value="TPR Domain containing protein"/>
    <property type="match status" value="1"/>
</dbReference>
<organism evidence="7 8">
    <name type="scientific">Tuber borchii</name>
    <name type="common">White truffle</name>
    <dbReference type="NCBI Taxonomy" id="42251"/>
    <lineage>
        <taxon>Eukaryota</taxon>
        <taxon>Fungi</taxon>
        <taxon>Dikarya</taxon>
        <taxon>Ascomycota</taxon>
        <taxon>Pezizomycotina</taxon>
        <taxon>Pezizomycetes</taxon>
        <taxon>Pezizales</taxon>
        <taxon>Tuberaceae</taxon>
        <taxon>Tuber</taxon>
    </lineage>
</organism>
<dbReference type="SMART" id="SM00028">
    <property type="entry name" value="TPR"/>
    <property type="match status" value="3"/>
</dbReference>
<evidence type="ECO:0000256" key="2">
    <source>
        <dbReference type="ARBA" id="ARBA00022737"/>
    </source>
</evidence>
<dbReference type="InterPro" id="IPR047150">
    <property type="entry name" value="SGT"/>
</dbReference>
<dbReference type="OrthoDB" id="2335338at2759"/>
<evidence type="ECO:0000256" key="4">
    <source>
        <dbReference type="PROSITE-ProRule" id="PRU00339"/>
    </source>
</evidence>
<dbReference type="EMBL" id="NESQ01000067">
    <property type="protein sequence ID" value="PUU80343.1"/>
    <property type="molecule type" value="Genomic_DNA"/>
</dbReference>
<feature type="repeat" description="TPR" evidence="4">
    <location>
        <begin position="107"/>
        <end position="140"/>
    </location>
</feature>
<evidence type="ECO:0000313" key="8">
    <source>
        <dbReference type="Proteomes" id="UP000244722"/>
    </source>
</evidence>
<name>A0A2T6ZXY2_TUBBO</name>
<dbReference type="AlphaFoldDB" id="A0A2T6ZXY2"/>
<dbReference type="Pfam" id="PF16546">
    <property type="entry name" value="SGTA_dimer"/>
    <property type="match status" value="1"/>
</dbReference>
<keyword evidence="8" id="KW-1185">Reference proteome</keyword>
<comment type="caution">
    <text evidence="7">The sequence shown here is derived from an EMBL/GenBank/DDBJ whole genome shotgun (WGS) entry which is preliminary data.</text>
</comment>
<keyword evidence="3 4" id="KW-0802">TPR repeat</keyword>
<evidence type="ECO:0000256" key="5">
    <source>
        <dbReference type="SAM" id="MobiDB-lite"/>
    </source>
</evidence>
<keyword evidence="2" id="KW-0677">Repeat</keyword>
<dbReference type="GO" id="GO:0006620">
    <property type="term" value="P:post-translational protein targeting to endoplasmic reticulum membrane"/>
    <property type="evidence" value="ECO:0007669"/>
    <property type="project" value="TreeGrafter"/>
</dbReference>
<dbReference type="Pfam" id="PF00515">
    <property type="entry name" value="TPR_1"/>
    <property type="match status" value="1"/>
</dbReference>
<evidence type="ECO:0000256" key="3">
    <source>
        <dbReference type="ARBA" id="ARBA00022803"/>
    </source>
</evidence>
<dbReference type="SUPFAM" id="SSF48452">
    <property type="entry name" value="TPR-like"/>
    <property type="match status" value="1"/>
</dbReference>
<protein>
    <recommendedName>
        <fullName evidence="6">SGTA homodimerisation domain-containing protein</fullName>
    </recommendedName>
</protein>
<feature type="region of interest" description="Disordered" evidence="5">
    <location>
        <begin position="231"/>
        <end position="255"/>
    </location>
</feature>
<evidence type="ECO:0000313" key="7">
    <source>
        <dbReference type="EMBL" id="PUU80343.1"/>
    </source>
</evidence>
<dbReference type="Gene3D" id="1.10.260.100">
    <property type="match status" value="1"/>
</dbReference>
<feature type="region of interest" description="Disordered" evidence="5">
    <location>
        <begin position="354"/>
        <end position="382"/>
    </location>
</feature>
<dbReference type="Pfam" id="PF13181">
    <property type="entry name" value="TPR_8"/>
    <property type="match status" value="1"/>
</dbReference>
<dbReference type="PROSITE" id="PS50005">
    <property type="entry name" value="TPR"/>
    <property type="match status" value="2"/>
</dbReference>
<feature type="domain" description="SGTA homodimerisation" evidence="6">
    <location>
        <begin position="5"/>
        <end position="69"/>
    </location>
</feature>
<dbReference type="InterPro" id="IPR019734">
    <property type="entry name" value="TPR_rpt"/>
</dbReference>